<dbReference type="PANTHER" id="PTHR35446:SF3">
    <property type="entry name" value="CMD DOMAIN-CONTAINING PROTEIN"/>
    <property type="match status" value="1"/>
</dbReference>
<organism evidence="2 3">
    <name type="scientific">Amycolatopsis balhimycina DSM 5908</name>
    <dbReference type="NCBI Taxonomy" id="1081091"/>
    <lineage>
        <taxon>Bacteria</taxon>
        <taxon>Bacillati</taxon>
        <taxon>Actinomycetota</taxon>
        <taxon>Actinomycetes</taxon>
        <taxon>Pseudonocardiales</taxon>
        <taxon>Pseudonocardiaceae</taxon>
        <taxon>Amycolatopsis</taxon>
    </lineage>
</organism>
<gene>
    <name evidence="2" type="ORF">DMA12_15585</name>
</gene>
<dbReference type="OrthoDB" id="122912at2"/>
<comment type="caution">
    <text evidence="2">The sequence shown here is derived from an EMBL/GenBank/DDBJ whole genome shotgun (WGS) entry which is preliminary data.</text>
</comment>
<keyword evidence="3" id="KW-1185">Reference proteome</keyword>
<dbReference type="InterPro" id="IPR029032">
    <property type="entry name" value="AhpD-like"/>
</dbReference>
<dbReference type="GO" id="GO:0051920">
    <property type="term" value="F:peroxiredoxin activity"/>
    <property type="evidence" value="ECO:0007669"/>
    <property type="project" value="InterPro"/>
</dbReference>
<dbReference type="PANTHER" id="PTHR35446">
    <property type="entry name" value="SI:CH211-175M2.5"/>
    <property type="match status" value="1"/>
</dbReference>
<accession>A0A428WNC2</accession>
<reference evidence="2 3" key="1">
    <citation type="submission" date="2018-05" db="EMBL/GenBank/DDBJ databases">
        <title>Evolution of GPA BGCs.</title>
        <authorList>
            <person name="Waglechner N."/>
            <person name="Wright G.D."/>
        </authorList>
    </citation>
    <scope>NUCLEOTIDE SEQUENCE [LARGE SCALE GENOMIC DNA]</scope>
    <source>
        <strain evidence="2 3">DSM 5908</strain>
    </source>
</reference>
<feature type="domain" description="Carboxymuconolactone decarboxylase-like" evidence="1">
    <location>
        <begin position="51"/>
        <end position="111"/>
    </location>
</feature>
<evidence type="ECO:0000313" key="2">
    <source>
        <dbReference type="EMBL" id="RSM44591.1"/>
    </source>
</evidence>
<sequence length="189" mass="19624">MTSYRIHTAATATEAVREPLEVLQGAFGFVPAAAGLMANSAALLNTFFAAFGYFRGTGTFGPAERQVLLLSNAVANGSEWAVAFHSLEALADGVEPDVVEALRRGEAPGDERMAALSAFTRSLIAGRGHIGEAEVTAFEAAGFTGEQVFEVVTGIAISVMTNYTANVARPPLEDAVAPYAWTAGHSTGG</sequence>
<dbReference type="Proteomes" id="UP000286716">
    <property type="component" value="Unassembled WGS sequence"/>
</dbReference>
<name>A0A428WNC2_AMYBA</name>
<protein>
    <submittedName>
        <fullName evidence="2">Carboxymuconolactone decarboxylase family protein</fullName>
    </submittedName>
</protein>
<dbReference type="RefSeq" id="WP_020647228.1">
    <property type="nucleotide sequence ID" value="NZ_QHHU01000019.1"/>
</dbReference>
<dbReference type="Gene3D" id="1.20.1290.10">
    <property type="entry name" value="AhpD-like"/>
    <property type="match status" value="1"/>
</dbReference>
<dbReference type="Pfam" id="PF02627">
    <property type="entry name" value="CMD"/>
    <property type="match status" value="1"/>
</dbReference>
<dbReference type="AlphaFoldDB" id="A0A428WNC2"/>
<dbReference type="EMBL" id="QHHU01000019">
    <property type="protein sequence ID" value="RSM44591.1"/>
    <property type="molecule type" value="Genomic_DNA"/>
</dbReference>
<proteinExistence type="predicted"/>
<evidence type="ECO:0000259" key="1">
    <source>
        <dbReference type="Pfam" id="PF02627"/>
    </source>
</evidence>
<evidence type="ECO:0000313" key="3">
    <source>
        <dbReference type="Proteomes" id="UP000286716"/>
    </source>
</evidence>
<dbReference type="SUPFAM" id="SSF69118">
    <property type="entry name" value="AhpD-like"/>
    <property type="match status" value="1"/>
</dbReference>
<dbReference type="InterPro" id="IPR003779">
    <property type="entry name" value="CMD-like"/>
</dbReference>